<evidence type="ECO:0000313" key="3">
    <source>
        <dbReference type="Proteomes" id="UP000239485"/>
    </source>
</evidence>
<evidence type="ECO:0000313" key="2">
    <source>
        <dbReference type="EMBL" id="PPK95380.1"/>
    </source>
</evidence>
<feature type="domain" description="GAF" evidence="1">
    <location>
        <begin position="53"/>
        <end position="198"/>
    </location>
</feature>
<sequence>MMGAAGAVRHPLPEAEGGGLVMQAGDVQEDVLPAVRNPERLAALQRTELLDAGADDTFDRFARLAASALDAPVSYVSMVGLDEQVMPGAALDEPAGGARALPMSQSLCKFAVATGEGLVIDDLQRDPLVRDEPRLQANGVRAYAGWPLTTRQGHVLGTLCVADRRPRHWTDDDVATLRDLSTLVLDEIEHRSTARDLARLRASTAALLERIEPARDSVDSLAALADRVDDPRMQRWSALARSRMEGVCRSAAELRSQLDDTPPGPAREPVDVRQVLERVVDSTRALAGVLVLFERDPQPLPVCCDALDLERAVSHLLVTALHHGDGGEGALSVAVRRGEGRTAVLEVRAPAARVPTGELGRVVARLDRAERGDEGEQRRSASIRMNAGSVVAASGGVRATASPAAGLHVTARWALAGD</sequence>
<reference evidence="2 3" key="1">
    <citation type="submission" date="2018-02" db="EMBL/GenBank/DDBJ databases">
        <title>Genomic Encyclopedia of Archaeal and Bacterial Type Strains, Phase II (KMG-II): from individual species to whole genera.</title>
        <authorList>
            <person name="Goeker M."/>
        </authorList>
    </citation>
    <scope>NUCLEOTIDE SEQUENCE [LARGE SCALE GENOMIC DNA]</scope>
    <source>
        <strain evidence="2 3">DSM 22857</strain>
    </source>
</reference>
<name>A0A2S6IML3_9ACTN</name>
<dbReference type="Gene3D" id="3.30.450.40">
    <property type="match status" value="1"/>
</dbReference>
<dbReference type="Gene3D" id="3.30.565.10">
    <property type="entry name" value="Histidine kinase-like ATPase, C-terminal domain"/>
    <property type="match status" value="1"/>
</dbReference>
<accession>A0A2S6IML3</accession>
<dbReference type="SUPFAM" id="SSF55874">
    <property type="entry name" value="ATPase domain of HSP90 chaperone/DNA topoisomerase II/histidine kinase"/>
    <property type="match status" value="1"/>
</dbReference>
<organism evidence="2 3">
    <name type="scientific">Kineococcus xinjiangensis</name>
    <dbReference type="NCBI Taxonomy" id="512762"/>
    <lineage>
        <taxon>Bacteria</taxon>
        <taxon>Bacillati</taxon>
        <taxon>Actinomycetota</taxon>
        <taxon>Actinomycetes</taxon>
        <taxon>Kineosporiales</taxon>
        <taxon>Kineosporiaceae</taxon>
        <taxon>Kineococcus</taxon>
    </lineage>
</organism>
<dbReference type="InterPro" id="IPR029016">
    <property type="entry name" value="GAF-like_dom_sf"/>
</dbReference>
<dbReference type="SUPFAM" id="SSF55781">
    <property type="entry name" value="GAF domain-like"/>
    <property type="match status" value="1"/>
</dbReference>
<dbReference type="Pfam" id="PF01590">
    <property type="entry name" value="GAF"/>
    <property type="match status" value="1"/>
</dbReference>
<dbReference type="AlphaFoldDB" id="A0A2S6IML3"/>
<dbReference type="SMART" id="SM00065">
    <property type="entry name" value="GAF"/>
    <property type="match status" value="1"/>
</dbReference>
<protein>
    <submittedName>
        <fullName evidence="2">GAF domain-containing protein</fullName>
    </submittedName>
</protein>
<comment type="caution">
    <text evidence="2">The sequence shown here is derived from an EMBL/GenBank/DDBJ whole genome shotgun (WGS) entry which is preliminary data.</text>
</comment>
<dbReference type="InterPro" id="IPR003018">
    <property type="entry name" value="GAF"/>
</dbReference>
<gene>
    <name evidence="2" type="ORF">CLV92_106202</name>
</gene>
<dbReference type="PANTHER" id="PTHR43102">
    <property type="entry name" value="SLR1143 PROTEIN"/>
    <property type="match status" value="1"/>
</dbReference>
<dbReference type="PANTHER" id="PTHR43102:SF2">
    <property type="entry name" value="GAF DOMAIN-CONTAINING PROTEIN"/>
    <property type="match status" value="1"/>
</dbReference>
<dbReference type="Proteomes" id="UP000239485">
    <property type="component" value="Unassembled WGS sequence"/>
</dbReference>
<proteinExistence type="predicted"/>
<evidence type="ECO:0000259" key="1">
    <source>
        <dbReference type="SMART" id="SM00065"/>
    </source>
</evidence>
<keyword evidence="3" id="KW-1185">Reference proteome</keyword>
<dbReference type="InterPro" id="IPR036890">
    <property type="entry name" value="HATPase_C_sf"/>
</dbReference>
<dbReference type="EMBL" id="PTJD01000006">
    <property type="protein sequence ID" value="PPK95380.1"/>
    <property type="molecule type" value="Genomic_DNA"/>
</dbReference>